<dbReference type="GO" id="GO:0005886">
    <property type="term" value="C:plasma membrane"/>
    <property type="evidence" value="ECO:0007669"/>
    <property type="project" value="UniProtKB-SubCell"/>
</dbReference>
<comment type="function">
    <text evidence="9">Part of the ABC transporter complex (TC 3.A.1.6.1) involved in sulfate/thiosulfate import.</text>
</comment>
<dbReference type="InterPro" id="IPR005667">
    <property type="entry name" value="Sulph_transpt2"/>
</dbReference>
<keyword evidence="6 9" id="KW-0764">Sulfate transport</keyword>
<feature type="transmembrane region" description="Helical" evidence="9">
    <location>
        <begin position="126"/>
        <end position="153"/>
    </location>
</feature>
<evidence type="ECO:0000256" key="8">
    <source>
        <dbReference type="ARBA" id="ARBA00025323"/>
    </source>
</evidence>
<name>A0A375BL05_9BURK</name>
<feature type="domain" description="ABC transmembrane type-1" evidence="11">
    <location>
        <begin position="88"/>
        <end position="291"/>
    </location>
</feature>
<accession>A0A375BL05</accession>
<dbReference type="GO" id="GO:0015419">
    <property type="term" value="F:ABC-type sulfate transporter activity"/>
    <property type="evidence" value="ECO:0007669"/>
    <property type="project" value="UniProtKB-UniRule"/>
</dbReference>
<evidence type="ECO:0000256" key="7">
    <source>
        <dbReference type="ARBA" id="ARBA00023136"/>
    </source>
</evidence>
<comment type="function">
    <text evidence="8">Part of the ABC transporter complex CysAWTP (TC 3.A.1.6.1) involved in sulfate/thiosulfate import. Probably responsible for the translocation of the substrate across the membrane.</text>
</comment>
<evidence type="ECO:0000256" key="2">
    <source>
        <dbReference type="ARBA" id="ARBA00011779"/>
    </source>
</evidence>
<dbReference type="Pfam" id="PF00528">
    <property type="entry name" value="BPD_transp_1"/>
    <property type="match status" value="1"/>
</dbReference>
<evidence type="ECO:0000259" key="11">
    <source>
        <dbReference type="PROSITE" id="PS50928"/>
    </source>
</evidence>
<gene>
    <name evidence="12" type="primary">cysT</name>
    <name evidence="12" type="ORF">CBM2589_B180149</name>
</gene>
<feature type="transmembrane region" description="Helical" evidence="9">
    <location>
        <begin position="216"/>
        <end position="234"/>
    </location>
</feature>
<dbReference type="NCBIfam" id="TIGR02139">
    <property type="entry name" value="permease_CysT"/>
    <property type="match status" value="1"/>
</dbReference>
<dbReference type="InterPro" id="IPR011865">
    <property type="entry name" value="CysT_permease"/>
</dbReference>
<evidence type="ECO:0000256" key="10">
    <source>
        <dbReference type="SAM" id="MobiDB-lite"/>
    </source>
</evidence>
<keyword evidence="3 9" id="KW-0813">Transport</keyword>
<dbReference type="FunFam" id="1.10.3720.10:FF:000004">
    <property type="entry name" value="Sulfate transport system permease protein CysT"/>
    <property type="match status" value="1"/>
</dbReference>
<evidence type="ECO:0000256" key="5">
    <source>
        <dbReference type="ARBA" id="ARBA00022989"/>
    </source>
</evidence>
<evidence type="ECO:0000256" key="4">
    <source>
        <dbReference type="ARBA" id="ARBA00022692"/>
    </source>
</evidence>
<keyword evidence="4 9" id="KW-0812">Transmembrane</keyword>
<feature type="transmembrane region" description="Helical" evidence="9">
    <location>
        <begin position="165"/>
        <end position="184"/>
    </location>
</feature>
<sequence>MPPSISLADAPPPAAPRAPESGAAPAPRRPSTQRFTVLPGFGLSLGFTLFYLTLIVLVPLSATFLKTFTMTWDAFWAAITAPRVVASLQLSFGASLVAAIVNTVFGLIVAWVLVRYRFVGKRLIDALVDLPFALPTAVAGIALTALFAGNGWIGRYLEPLGVKVAFTPLGVVVALTFIGLPFVVRTVQPVLEDVEQELEEAAASLGANRLQTFRRVILPAILPALLTGFALSFARATGEYGSVVFISGNMPMVSEIAPLMIYSKLEQYDYAGATAVAVVMLVISFALLLLINLLQAWTRRHQSGARVALAAEAPATGKEF</sequence>
<dbReference type="PANTHER" id="PTHR30406">
    <property type="entry name" value="SULFATE TRANSPORT SYSTEM PERMEASE PROTEIN"/>
    <property type="match status" value="1"/>
</dbReference>
<comment type="caution">
    <text evidence="12">The sequence shown here is derived from an EMBL/GenBank/DDBJ whole genome shotgun (WGS) entry which is preliminary data.</text>
</comment>
<dbReference type="AlphaFoldDB" id="A0A375BL05"/>
<comment type="subunit">
    <text evidence="2">The complex is composed of two ATP-binding proteins (CysA), two transmembrane proteins (CysT and CysW) and a solute-binding protein (CysP).</text>
</comment>
<evidence type="ECO:0000313" key="12">
    <source>
        <dbReference type="EMBL" id="SOY47395.1"/>
    </source>
</evidence>
<keyword evidence="5 9" id="KW-1133">Transmembrane helix</keyword>
<comment type="caution">
    <text evidence="9">Lacks conserved residue(s) required for the propagation of feature annotation.</text>
</comment>
<evidence type="ECO:0000256" key="6">
    <source>
        <dbReference type="ARBA" id="ARBA00023032"/>
    </source>
</evidence>
<feature type="transmembrane region" description="Helical" evidence="9">
    <location>
        <begin position="270"/>
        <end position="294"/>
    </location>
</feature>
<feature type="transmembrane region" description="Helical" evidence="9">
    <location>
        <begin position="92"/>
        <end position="114"/>
    </location>
</feature>
<dbReference type="InterPro" id="IPR035906">
    <property type="entry name" value="MetI-like_sf"/>
</dbReference>
<dbReference type="RefSeq" id="WP_116337193.1">
    <property type="nucleotide sequence ID" value="NZ_LT976856.1"/>
</dbReference>
<dbReference type="NCBIfam" id="TIGR00969">
    <property type="entry name" value="3a0106s02"/>
    <property type="match status" value="1"/>
</dbReference>
<dbReference type="SUPFAM" id="SSF161098">
    <property type="entry name" value="MetI-like"/>
    <property type="match status" value="1"/>
</dbReference>
<dbReference type="PROSITE" id="PS50928">
    <property type="entry name" value="ABC_TM1"/>
    <property type="match status" value="1"/>
</dbReference>
<proteinExistence type="inferred from homology"/>
<dbReference type="EMBL" id="OFSP01000010">
    <property type="protein sequence ID" value="SOY47395.1"/>
    <property type="molecule type" value="Genomic_DNA"/>
</dbReference>
<dbReference type="InterPro" id="IPR000515">
    <property type="entry name" value="MetI-like"/>
</dbReference>
<dbReference type="Proteomes" id="UP000256297">
    <property type="component" value="Chromosome CBM2589_b"/>
</dbReference>
<dbReference type="PANTHER" id="PTHR30406:SF8">
    <property type="entry name" value="SULFATE TRANSPORT SYSTEM PERMEASE PROTEIN CYST"/>
    <property type="match status" value="1"/>
</dbReference>
<comment type="subcellular location">
    <subcellularLocation>
        <location evidence="1">Cell membrane</location>
        <topology evidence="1">Multi-pass membrane protein</topology>
    </subcellularLocation>
</comment>
<feature type="transmembrane region" description="Helical" evidence="9">
    <location>
        <begin position="37"/>
        <end position="62"/>
    </location>
</feature>
<evidence type="ECO:0000256" key="9">
    <source>
        <dbReference type="RuleBase" id="RU366001"/>
    </source>
</evidence>
<keyword evidence="7 9" id="KW-0472">Membrane</keyword>
<evidence type="ECO:0000256" key="1">
    <source>
        <dbReference type="ARBA" id="ARBA00004651"/>
    </source>
</evidence>
<evidence type="ECO:0000256" key="3">
    <source>
        <dbReference type="ARBA" id="ARBA00022448"/>
    </source>
</evidence>
<feature type="region of interest" description="Disordered" evidence="10">
    <location>
        <begin position="1"/>
        <end position="31"/>
    </location>
</feature>
<dbReference type="CDD" id="cd06261">
    <property type="entry name" value="TM_PBP2"/>
    <property type="match status" value="1"/>
</dbReference>
<feature type="compositionally biased region" description="Low complexity" evidence="10">
    <location>
        <begin position="17"/>
        <end position="30"/>
    </location>
</feature>
<organism evidence="12">
    <name type="scientific">Cupriavidus taiwanensis</name>
    <dbReference type="NCBI Taxonomy" id="164546"/>
    <lineage>
        <taxon>Bacteria</taxon>
        <taxon>Pseudomonadati</taxon>
        <taxon>Pseudomonadota</taxon>
        <taxon>Betaproteobacteria</taxon>
        <taxon>Burkholderiales</taxon>
        <taxon>Burkholderiaceae</taxon>
        <taxon>Cupriavidus</taxon>
    </lineage>
</organism>
<protein>
    <recommendedName>
        <fullName evidence="9">Sulfate transport system permease protein CysT</fullName>
    </recommendedName>
</protein>
<dbReference type="Gene3D" id="1.10.3720.10">
    <property type="entry name" value="MetI-like"/>
    <property type="match status" value="1"/>
</dbReference>
<reference evidence="12" key="1">
    <citation type="submission" date="2018-01" db="EMBL/GenBank/DDBJ databases">
        <authorList>
            <person name="Clerissi C."/>
        </authorList>
    </citation>
    <scope>NUCLEOTIDE SEQUENCE</scope>
    <source>
        <strain evidence="12">Cupriavidus taiwanensis STM 3521</strain>
    </source>
</reference>
<comment type="similarity">
    <text evidence="9">Belongs to the binding-protein-dependent transport system permease family. CysTW subfamily.</text>
</comment>